<feature type="signal peptide" evidence="1">
    <location>
        <begin position="1"/>
        <end position="15"/>
    </location>
</feature>
<dbReference type="AlphaFoldDB" id="A0AAD9JD51"/>
<name>A0AAD9JD51_9ANNE</name>
<feature type="chain" id="PRO_5042225450" evidence="1">
    <location>
        <begin position="16"/>
        <end position="73"/>
    </location>
</feature>
<comment type="caution">
    <text evidence="2">The sequence shown here is derived from an EMBL/GenBank/DDBJ whole genome shotgun (WGS) entry which is preliminary data.</text>
</comment>
<protein>
    <submittedName>
        <fullName evidence="2">Uncharacterized protein</fullName>
    </submittedName>
</protein>
<organism evidence="2 3">
    <name type="scientific">Paralvinella palmiformis</name>
    <dbReference type="NCBI Taxonomy" id="53620"/>
    <lineage>
        <taxon>Eukaryota</taxon>
        <taxon>Metazoa</taxon>
        <taxon>Spiralia</taxon>
        <taxon>Lophotrochozoa</taxon>
        <taxon>Annelida</taxon>
        <taxon>Polychaeta</taxon>
        <taxon>Sedentaria</taxon>
        <taxon>Canalipalpata</taxon>
        <taxon>Terebellida</taxon>
        <taxon>Terebelliformia</taxon>
        <taxon>Alvinellidae</taxon>
        <taxon>Paralvinella</taxon>
    </lineage>
</organism>
<gene>
    <name evidence="2" type="ORF">LSH36_391g02026</name>
</gene>
<proteinExistence type="predicted"/>
<evidence type="ECO:0000313" key="2">
    <source>
        <dbReference type="EMBL" id="KAK2150751.1"/>
    </source>
</evidence>
<evidence type="ECO:0000313" key="3">
    <source>
        <dbReference type="Proteomes" id="UP001208570"/>
    </source>
</evidence>
<dbReference type="Proteomes" id="UP001208570">
    <property type="component" value="Unassembled WGS sequence"/>
</dbReference>
<dbReference type="EMBL" id="JAODUP010000391">
    <property type="protein sequence ID" value="KAK2150751.1"/>
    <property type="molecule type" value="Genomic_DNA"/>
</dbReference>
<feature type="non-terminal residue" evidence="2">
    <location>
        <position position="1"/>
    </location>
</feature>
<sequence>MKLGAVIVCCMLALADPCKDNIDSCDTCENPAMQCTACTGNRIISNDSYYCVECPENSDLDHCTDVGKDIMGK</sequence>
<evidence type="ECO:0000256" key="1">
    <source>
        <dbReference type="SAM" id="SignalP"/>
    </source>
</evidence>
<keyword evidence="1" id="KW-0732">Signal</keyword>
<reference evidence="2" key="1">
    <citation type="journal article" date="2023" name="Mol. Biol. Evol.">
        <title>Third-Generation Sequencing Reveals the Adaptive Role of the Epigenome in Three Deep-Sea Polychaetes.</title>
        <authorList>
            <person name="Perez M."/>
            <person name="Aroh O."/>
            <person name="Sun Y."/>
            <person name="Lan Y."/>
            <person name="Juniper S.K."/>
            <person name="Young C.R."/>
            <person name="Angers B."/>
            <person name="Qian P.Y."/>
        </authorList>
    </citation>
    <scope>NUCLEOTIDE SEQUENCE</scope>
    <source>
        <strain evidence="2">P08H-3</strain>
    </source>
</reference>
<keyword evidence="3" id="KW-1185">Reference proteome</keyword>
<accession>A0AAD9JD51</accession>